<evidence type="ECO:0000313" key="2">
    <source>
        <dbReference type="Proteomes" id="UP000584374"/>
    </source>
</evidence>
<comment type="caution">
    <text evidence="1">The sequence shown here is derived from an EMBL/GenBank/DDBJ whole genome shotgun (WGS) entry which is preliminary data.</text>
</comment>
<dbReference type="InterPro" id="IPR025680">
    <property type="entry name" value="DddI"/>
</dbReference>
<organism evidence="1 2">
    <name type="scientific">Saccharopolyspora phatthalungensis</name>
    <dbReference type="NCBI Taxonomy" id="664693"/>
    <lineage>
        <taxon>Bacteria</taxon>
        <taxon>Bacillati</taxon>
        <taxon>Actinomycetota</taxon>
        <taxon>Actinomycetes</taxon>
        <taxon>Pseudonocardiales</taxon>
        <taxon>Pseudonocardiaceae</taxon>
        <taxon>Saccharopolyspora</taxon>
    </lineage>
</organism>
<evidence type="ECO:0000313" key="1">
    <source>
        <dbReference type="EMBL" id="MBB5153507.1"/>
    </source>
</evidence>
<dbReference type="Pfam" id="PF14430">
    <property type="entry name" value="Imm1"/>
    <property type="match status" value="1"/>
</dbReference>
<proteinExistence type="predicted"/>
<keyword evidence="2" id="KW-1185">Reference proteome</keyword>
<protein>
    <recommendedName>
        <fullName evidence="3">Immunity protein Imm1</fullName>
    </recommendedName>
</protein>
<dbReference type="AlphaFoldDB" id="A0A840Q0I4"/>
<dbReference type="EMBL" id="JACHIW010000001">
    <property type="protein sequence ID" value="MBB5153507.1"/>
    <property type="molecule type" value="Genomic_DNA"/>
</dbReference>
<gene>
    <name evidence="1" type="ORF">BJ970_001041</name>
</gene>
<dbReference type="Proteomes" id="UP000584374">
    <property type="component" value="Unassembled WGS sequence"/>
</dbReference>
<evidence type="ECO:0008006" key="3">
    <source>
        <dbReference type="Google" id="ProtNLM"/>
    </source>
</evidence>
<reference evidence="1 2" key="1">
    <citation type="submission" date="2020-08" db="EMBL/GenBank/DDBJ databases">
        <title>Sequencing the genomes of 1000 actinobacteria strains.</title>
        <authorList>
            <person name="Klenk H.-P."/>
        </authorList>
    </citation>
    <scope>NUCLEOTIDE SEQUENCE [LARGE SCALE GENOMIC DNA]</scope>
    <source>
        <strain evidence="1 2">DSM 45584</strain>
    </source>
</reference>
<sequence length="127" mass="14288">MPARTDVDQLVRGISEHDQKRTKPECGIAWSFQHQPGDDTPTLMFGVRCETGALMWFDATSALVPAHGTNHDHVDYFLAGAHLMVMPPGAELPIAQAHEAQREFVRTGQRPTCVDWVPDPEFHEHYQ</sequence>
<accession>A0A840Q0I4</accession>
<name>A0A840Q0I4_9PSEU</name>